<feature type="domain" description="Peptidase M20 dimerisation" evidence="10">
    <location>
        <begin position="214"/>
        <end position="319"/>
    </location>
</feature>
<dbReference type="EMBL" id="BSFL01000002">
    <property type="protein sequence ID" value="GLK80300.1"/>
    <property type="molecule type" value="Genomic_DNA"/>
</dbReference>
<proteinExistence type="inferred from homology"/>
<keyword evidence="4" id="KW-0055">Arginine biosynthesis</keyword>
<dbReference type="GO" id="GO:0046872">
    <property type="term" value="F:metal ion binding"/>
    <property type="evidence" value="ECO:0007669"/>
    <property type="project" value="UniProtKB-KW"/>
</dbReference>
<evidence type="ECO:0000256" key="7">
    <source>
        <dbReference type="ARBA" id="ARBA00022801"/>
    </source>
</evidence>
<evidence type="ECO:0000259" key="10">
    <source>
        <dbReference type="Pfam" id="PF07687"/>
    </source>
</evidence>
<name>A0A9W6JQR4_9HYPH</name>
<dbReference type="PROSITE" id="PS00759">
    <property type="entry name" value="ARGE_DAPE_CPG2_2"/>
    <property type="match status" value="1"/>
</dbReference>
<dbReference type="InterPro" id="IPR002933">
    <property type="entry name" value="Peptidase_M20"/>
</dbReference>
<keyword evidence="8" id="KW-0862">Zinc</keyword>
<reference evidence="11" key="1">
    <citation type="journal article" date="2014" name="Int. J. Syst. Evol. Microbiol.">
        <title>Complete genome sequence of Corynebacterium casei LMG S-19264T (=DSM 44701T), isolated from a smear-ripened cheese.</title>
        <authorList>
            <consortium name="US DOE Joint Genome Institute (JGI-PGF)"/>
            <person name="Walter F."/>
            <person name="Albersmeier A."/>
            <person name="Kalinowski J."/>
            <person name="Ruckert C."/>
        </authorList>
    </citation>
    <scope>NUCLEOTIDE SEQUENCE</scope>
    <source>
        <strain evidence="11">VKM B-2748</strain>
    </source>
</reference>
<dbReference type="PANTHER" id="PTHR43808">
    <property type="entry name" value="ACETYLORNITHINE DEACETYLASE"/>
    <property type="match status" value="1"/>
</dbReference>
<gene>
    <name evidence="11" type="ORF">GCM10008174_20410</name>
</gene>
<accession>A0A9W6JQR4</accession>
<protein>
    <submittedName>
        <fullName evidence="11">Acetylornithine deacetylase</fullName>
    </submittedName>
</protein>
<dbReference type="AlphaFoldDB" id="A0A9W6JQR4"/>
<dbReference type="GO" id="GO:0008777">
    <property type="term" value="F:acetylornithine deacetylase activity"/>
    <property type="evidence" value="ECO:0007669"/>
    <property type="project" value="TreeGrafter"/>
</dbReference>
<comment type="cofactor">
    <cofactor evidence="1">
        <name>Zn(2+)</name>
        <dbReference type="ChEBI" id="CHEBI:29105"/>
    </cofactor>
</comment>
<dbReference type="PANTHER" id="PTHR43808:SF31">
    <property type="entry name" value="N-ACETYL-L-CITRULLINE DEACETYLASE"/>
    <property type="match status" value="1"/>
</dbReference>
<comment type="similarity">
    <text evidence="2">Belongs to the peptidase M20A family. ArgE subfamily.</text>
</comment>
<evidence type="ECO:0000256" key="9">
    <source>
        <dbReference type="ARBA" id="ARBA00023285"/>
    </source>
</evidence>
<sequence>MLLPQAFATLNAAAAPAFPRGLLAIARGLYGGGGDITLWSDMASQSTIDLLGRLLAFDTTSRNSNLALIAEVEAYLDGLGVPHERVTDVCGEKANLYATIGPADRPGIVLSGHTDVVPVDGQTWSSDPFALLRRDGRIYGRGACDMKGFLAVCLALAPEMVKADLKIPIHFAFSYDEEVGCLGVRGLLEALAARPVKPLGCIVGEPTDMQVVIGHKAKRSLAAVARGAGGHSSRAPEFVNAVEHAARLVTAVTEIGARLAASGGRDELYDVPFSTAHVGVFHGGTALNIVPDEATLEFEFRVLPEEDAEALVAEARGVAAGIEAEMKARDPRTSLEVRIKSEFPGLSTDPSADIVTLAKRLAGRNDHAKVAYGTEAGLFVEMAGIPTVICGPGSIGEAHKPDEFVTEAQLAACEAFVRRLIAHCSA</sequence>
<dbReference type="Pfam" id="PF07687">
    <property type="entry name" value="M20_dimer"/>
    <property type="match status" value="1"/>
</dbReference>
<evidence type="ECO:0000256" key="5">
    <source>
        <dbReference type="ARBA" id="ARBA00022605"/>
    </source>
</evidence>
<reference evidence="11" key="2">
    <citation type="submission" date="2023-01" db="EMBL/GenBank/DDBJ databases">
        <authorList>
            <person name="Sun Q."/>
            <person name="Evtushenko L."/>
        </authorList>
    </citation>
    <scope>NUCLEOTIDE SEQUENCE</scope>
    <source>
        <strain evidence="11">VKM B-2748</strain>
    </source>
</reference>
<keyword evidence="12" id="KW-1185">Reference proteome</keyword>
<keyword evidence="7" id="KW-0378">Hydrolase</keyword>
<keyword evidence="6" id="KW-0479">Metal-binding</keyword>
<dbReference type="InterPro" id="IPR036264">
    <property type="entry name" value="Bact_exopeptidase_dim_dom"/>
</dbReference>
<evidence type="ECO:0000256" key="6">
    <source>
        <dbReference type="ARBA" id="ARBA00022723"/>
    </source>
</evidence>
<evidence type="ECO:0000313" key="11">
    <source>
        <dbReference type="EMBL" id="GLK80300.1"/>
    </source>
</evidence>
<evidence type="ECO:0000313" key="12">
    <source>
        <dbReference type="Proteomes" id="UP001143309"/>
    </source>
</evidence>
<evidence type="ECO:0000256" key="3">
    <source>
        <dbReference type="ARBA" id="ARBA00022490"/>
    </source>
</evidence>
<dbReference type="InterPro" id="IPR011650">
    <property type="entry name" value="Peptidase_M20_dimer"/>
</dbReference>
<evidence type="ECO:0000256" key="4">
    <source>
        <dbReference type="ARBA" id="ARBA00022571"/>
    </source>
</evidence>
<evidence type="ECO:0000256" key="8">
    <source>
        <dbReference type="ARBA" id="ARBA00022833"/>
    </source>
</evidence>
<dbReference type="InterPro" id="IPR050072">
    <property type="entry name" value="Peptidase_M20A"/>
</dbReference>
<dbReference type="Pfam" id="PF01546">
    <property type="entry name" value="Peptidase_M20"/>
    <property type="match status" value="1"/>
</dbReference>
<dbReference type="Proteomes" id="UP001143309">
    <property type="component" value="Unassembled WGS sequence"/>
</dbReference>
<dbReference type="NCBIfam" id="TIGR01892">
    <property type="entry name" value="AcOrn-deacetyl"/>
    <property type="match status" value="1"/>
</dbReference>
<dbReference type="SUPFAM" id="SSF53187">
    <property type="entry name" value="Zn-dependent exopeptidases"/>
    <property type="match status" value="1"/>
</dbReference>
<comment type="caution">
    <text evidence="11">The sequence shown here is derived from an EMBL/GenBank/DDBJ whole genome shotgun (WGS) entry which is preliminary data.</text>
</comment>
<dbReference type="InterPro" id="IPR001261">
    <property type="entry name" value="ArgE/DapE_CS"/>
</dbReference>
<evidence type="ECO:0000256" key="2">
    <source>
        <dbReference type="ARBA" id="ARBA00005691"/>
    </source>
</evidence>
<keyword evidence="3" id="KW-0963">Cytoplasm</keyword>
<dbReference type="CDD" id="cd03894">
    <property type="entry name" value="M20_ArgE"/>
    <property type="match status" value="1"/>
</dbReference>
<dbReference type="GO" id="GO:0006526">
    <property type="term" value="P:L-arginine biosynthetic process"/>
    <property type="evidence" value="ECO:0007669"/>
    <property type="project" value="UniProtKB-KW"/>
</dbReference>
<dbReference type="NCBIfam" id="NF005710">
    <property type="entry name" value="PRK07522.1"/>
    <property type="match status" value="1"/>
</dbReference>
<keyword evidence="9" id="KW-0170">Cobalt</keyword>
<dbReference type="InterPro" id="IPR010169">
    <property type="entry name" value="AcOrn-deacetyl"/>
</dbReference>
<keyword evidence="5" id="KW-0028">Amino-acid biosynthesis</keyword>
<dbReference type="Gene3D" id="3.40.630.10">
    <property type="entry name" value="Zn peptidases"/>
    <property type="match status" value="1"/>
</dbReference>
<dbReference type="Gene3D" id="3.30.70.360">
    <property type="match status" value="1"/>
</dbReference>
<organism evidence="11 12">
    <name type="scientific">Methylopila turkensis</name>
    <dbReference type="NCBI Taxonomy" id="1437816"/>
    <lineage>
        <taxon>Bacteria</taxon>
        <taxon>Pseudomonadati</taxon>
        <taxon>Pseudomonadota</taxon>
        <taxon>Alphaproteobacteria</taxon>
        <taxon>Hyphomicrobiales</taxon>
        <taxon>Methylopilaceae</taxon>
        <taxon>Methylopila</taxon>
    </lineage>
</organism>
<dbReference type="SUPFAM" id="SSF55031">
    <property type="entry name" value="Bacterial exopeptidase dimerisation domain"/>
    <property type="match status" value="1"/>
</dbReference>
<evidence type="ECO:0000256" key="1">
    <source>
        <dbReference type="ARBA" id="ARBA00001947"/>
    </source>
</evidence>